<dbReference type="RefSeq" id="WP_144264043.1">
    <property type="nucleotide sequence ID" value="NZ_AP017422.1"/>
</dbReference>
<protein>
    <submittedName>
        <fullName evidence="2">Uncharacterized protein</fullName>
    </submittedName>
</protein>
<evidence type="ECO:0000313" key="3">
    <source>
        <dbReference type="Proteomes" id="UP000186917"/>
    </source>
</evidence>
<keyword evidence="1" id="KW-0732">Signal</keyword>
<reference evidence="3" key="1">
    <citation type="submission" date="2017-01" db="EMBL/GenBank/DDBJ databases">
        <authorList>
            <person name="Varghese N."/>
            <person name="Submissions S."/>
        </authorList>
    </citation>
    <scope>NUCLEOTIDE SEQUENCE [LARGE SCALE GENOMIC DNA]</scope>
    <source>
        <strain evidence="3">DSM 21054</strain>
    </source>
</reference>
<accession>A0A1N7PYR8</accession>
<keyword evidence="3" id="KW-1185">Reference proteome</keyword>
<dbReference type="Proteomes" id="UP000186917">
    <property type="component" value="Unassembled WGS sequence"/>
</dbReference>
<organism evidence="2 3">
    <name type="scientific">Filimonas lacunae</name>
    <dbReference type="NCBI Taxonomy" id="477680"/>
    <lineage>
        <taxon>Bacteria</taxon>
        <taxon>Pseudomonadati</taxon>
        <taxon>Bacteroidota</taxon>
        <taxon>Chitinophagia</taxon>
        <taxon>Chitinophagales</taxon>
        <taxon>Chitinophagaceae</taxon>
        <taxon>Filimonas</taxon>
    </lineage>
</organism>
<sequence>MKNKAILFSAILFSLLSFSSFKVAPASLQVFKTDIYIGNNSDQPLTLGSIASSVDTQNFTNIAANGGGMGGAIEYEGTDDFNILLYFATVPTRAVANIYLTTTLIGSVPITGNVASYHIPPSVGSNAIIVRIEPI</sequence>
<gene>
    <name evidence="2" type="ORF">SAMN05421788_104191</name>
</gene>
<evidence type="ECO:0000313" key="2">
    <source>
        <dbReference type="EMBL" id="SIT15740.1"/>
    </source>
</evidence>
<dbReference type="AlphaFoldDB" id="A0A1N7PYR8"/>
<name>A0A1N7PYR8_9BACT</name>
<dbReference type="EMBL" id="FTOR01000004">
    <property type="protein sequence ID" value="SIT15740.1"/>
    <property type="molecule type" value="Genomic_DNA"/>
</dbReference>
<feature type="chain" id="PRO_5012930172" evidence="1">
    <location>
        <begin position="25"/>
        <end position="135"/>
    </location>
</feature>
<feature type="signal peptide" evidence="1">
    <location>
        <begin position="1"/>
        <end position="24"/>
    </location>
</feature>
<evidence type="ECO:0000256" key="1">
    <source>
        <dbReference type="SAM" id="SignalP"/>
    </source>
</evidence>
<proteinExistence type="predicted"/>
<dbReference type="STRING" id="477680.SAMN05421788_104191"/>